<dbReference type="Pfam" id="PF25088">
    <property type="entry name" value="GPKOW_C"/>
    <property type="match status" value="1"/>
</dbReference>
<keyword evidence="3" id="KW-1185">Reference proteome</keyword>
<keyword evidence="1" id="KW-0508">mRNA splicing</keyword>
<evidence type="ECO:0000256" key="1">
    <source>
        <dbReference type="RuleBase" id="RU369096"/>
    </source>
</evidence>
<reference evidence="2" key="1">
    <citation type="submission" date="2019-09" db="EMBL/GenBank/DDBJ databases">
        <title>Bird 10,000 Genomes (B10K) Project - Family phase.</title>
        <authorList>
            <person name="Zhang G."/>
        </authorList>
    </citation>
    <scope>NUCLEOTIDE SEQUENCE</scope>
    <source>
        <strain evidence="2">B10K-DU-025-06</strain>
        <tissue evidence="2">Mixed tissue sample</tissue>
    </source>
</reference>
<organism evidence="2 3">
    <name type="scientific">Eolophus roseicapilla</name>
    <name type="common">Galah cockatoo</name>
    <name type="synonym">Cacatua roseicapilla</name>
    <dbReference type="NCBI Taxonomy" id="176039"/>
    <lineage>
        <taxon>Eukaryota</taxon>
        <taxon>Metazoa</taxon>
        <taxon>Chordata</taxon>
        <taxon>Craniata</taxon>
        <taxon>Vertebrata</taxon>
        <taxon>Euteleostomi</taxon>
        <taxon>Archelosauria</taxon>
        <taxon>Archosauria</taxon>
        <taxon>Dinosauria</taxon>
        <taxon>Saurischia</taxon>
        <taxon>Theropoda</taxon>
        <taxon>Coelurosauria</taxon>
        <taxon>Aves</taxon>
        <taxon>Neognathae</taxon>
        <taxon>Neoaves</taxon>
        <taxon>Telluraves</taxon>
        <taxon>Australaves</taxon>
        <taxon>Psittaciformes</taxon>
        <taxon>Cacatuidae</taxon>
        <taxon>Eolophus</taxon>
    </lineage>
</organism>
<dbReference type="CDD" id="cd13153">
    <property type="entry name" value="KOW_GPKOW_B"/>
    <property type="match status" value="1"/>
</dbReference>
<keyword evidence="1" id="KW-0539">Nucleus</keyword>
<protein>
    <recommendedName>
        <fullName evidence="1">G-patch domain and KOW motifs-containing protein</fullName>
    </recommendedName>
</protein>
<evidence type="ECO:0000313" key="3">
    <source>
        <dbReference type="Proteomes" id="UP000637704"/>
    </source>
</evidence>
<dbReference type="AlphaFoldDB" id="A0A851Y2V7"/>
<evidence type="ECO:0000313" key="2">
    <source>
        <dbReference type="EMBL" id="NXD74246.1"/>
    </source>
</evidence>
<dbReference type="PANTHER" id="PTHR15818:SF2">
    <property type="entry name" value="G-PATCH DOMAIN AND KOW MOTIFS-CONTAINING PROTEIN"/>
    <property type="match status" value="1"/>
</dbReference>
<dbReference type="InterPro" id="IPR014722">
    <property type="entry name" value="Rib_uL2_dom2"/>
</dbReference>
<comment type="caution">
    <text evidence="2">The sequence shown here is derived from an EMBL/GenBank/DDBJ whole genome shotgun (WGS) entry which is preliminary data.</text>
</comment>
<dbReference type="GO" id="GO:0000398">
    <property type="term" value="P:mRNA splicing, via spliceosome"/>
    <property type="evidence" value="ECO:0007669"/>
    <property type="project" value="UniProtKB-UniRule"/>
</dbReference>
<proteinExistence type="inferred from homology"/>
<accession>A0A851Y2V7</accession>
<keyword evidence="1" id="KW-0507">mRNA processing</keyword>
<dbReference type="GO" id="GO:0003735">
    <property type="term" value="F:structural constituent of ribosome"/>
    <property type="evidence" value="ECO:0007669"/>
    <property type="project" value="InterPro"/>
</dbReference>
<dbReference type="Gene3D" id="2.30.30.30">
    <property type="match status" value="1"/>
</dbReference>
<dbReference type="InterPro" id="IPR045166">
    <property type="entry name" value="Spp2-like"/>
</dbReference>
<dbReference type="EMBL" id="WBNI01004674">
    <property type="protein sequence ID" value="NXD74246.1"/>
    <property type="molecule type" value="Genomic_DNA"/>
</dbReference>
<comment type="function">
    <text evidence="1">RNA-binding protein involved in pre-mRNA splicing.</text>
</comment>
<comment type="subcellular location">
    <subcellularLocation>
        <location evidence="1">Nucleus</location>
    </subcellularLocation>
</comment>
<feature type="non-terminal residue" evidence="2">
    <location>
        <position position="95"/>
    </location>
</feature>
<dbReference type="GO" id="GO:0005681">
    <property type="term" value="C:spliceosomal complex"/>
    <property type="evidence" value="ECO:0007669"/>
    <property type="project" value="TreeGrafter"/>
</dbReference>
<dbReference type="GO" id="GO:0005840">
    <property type="term" value="C:ribosome"/>
    <property type="evidence" value="ECO:0007669"/>
    <property type="project" value="InterPro"/>
</dbReference>
<gene>
    <name evidence="2" type="primary">Gpkow</name>
    <name evidence="2" type="ORF">EOLROS_R14941</name>
</gene>
<dbReference type="PANTHER" id="PTHR15818">
    <property type="entry name" value="G PATCH AND KOW-CONTAINING"/>
    <property type="match status" value="1"/>
</dbReference>
<comment type="similarity">
    <text evidence="1">Belongs to the MOS2 family.</text>
</comment>
<feature type="non-terminal residue" evidence="2">
    <location>
        <position position="1"/>
    </location>
</feature>
<dbReference type="Proteomes" id="UP000637704">
    <property type="component" value="Unassembled WGS sequence"/>
</dbReference>
<name>A0A851Y2V7_EOLRO</name>
<dbReference type="PROSITE" id="PS01108">
    <property type="entry name" value="RIBOSOMAL_L24"/>
    <property type="match status" value="1"/>
</dbReference>
<dbReference type="InterPro" id="IPR041994">
    <property type="entry name" value="GPKOW_KOW2"/>
</dbReference>
<sequence length="95" mass="10517">VEDMVTPDTCVCRTDEGLLVEGLREAMLETVIPRGDNDCVMVVLGEHRGKVGRILEREPARSRALVQLQRDEAGGRVVPLDYDAICHYVGGHEDD</sequence>
<dbReference type="GO" id="GO:0006412">
    <property type="term" value="P:translation"/>
    <property type="evidence" value="ECO:0007669"/>
    <property type="project" value="InterPro"/>
</dbReference>
<dbReference type="InterPro" id="IPR005825">
    <property type="entry name" value="Ribosomal_uL24_CS"/>
</dbReference>